<sequence>DKQNCAADYRPDQVDTWCCASWCYVDKECPSAIQSMNPGMEGILFWSDNVCADDPVAMAQCPYKPQPNVSASDTSCACLNSTMPTYDLTKAGLNSNYADYGKVCAPHDATICEITYPNAATGMWCCMSWCWVAESCPTARASMLWPGRFYSDSSCQMDADVVSGCKYDLDACKCRGTLPSGTLPSGFASNYGESCSAWDSQDCKATWSTNPSSNWFTQSNQEWCCDAWCYVDSACPIAKISWLGTGYYFSYETCDDPSTTYVESTDTCTPNRRRALRRLGSLMRQALEDIEGDTEDESAQQRLLSARRRGGYSATTDRRRRRSPPAPDTRSPESPSTCTTYRCINSPPQHSHQRADKCYAASAAKSSHYHHNRDAAKAHAGYHHHDRDQTKAYRGYHYHGSDPSKAQRYYQHHHGGICSASSARRRSVPYGYTSKNDVMNNHGGNMPHQTNYGYSGSNAVSANEQTNVAMYAAGAAAAAAVVGAGAAYAYNSMYGDSYSDHRRRRAQSFDKPDLCTVTASGARN</sequence>
<keyword evidence="2" id="KW-1133">Transmembrane helix</keyword>
<proteinExistence type="predicted"/>
<dbReference type="EMBL" id="CAJNIZ010032713">
    <property type="protein sequence ID" value="CAE7539389.1"/>
    <property type="molecule type" value="Genomic_DNA"/>
</dbReference>
<name>A0A812TRZ4_SYMPI</name>
<evidence type="ECO:0000313" key="3">
    <source>
        <dbReference type="EMBL" id="CAE7539389.1"/>
    </source>
</evidence>
<evidence type="ECO:0000256" key="2">
    <source>
        <dbReference type="SAM" id="Phobius"/>
    </source>
</evidence>
<dbReference type="AlphaFoldDB" id="A0A812TRZ4"/>
<accession>A0A812TRZ4</accession>
<evidence type="ECO:0000256" key="1">
    <source>
        <dbReference type="SAM" id="MobiDB-lite"/>
    </source>
</evidence>
<feature type="transmembrane region" description="Helical" evidence="2">
    <location>
        <begin position="468"/>
        <end position="490"/>
    </location>
</feature>
<keyword evidence="2" id="KW-0812">Transmembrane</keyword>
<feature type="non-terminal residue" evidence="3">
    <location>
        <position position="524"/>
    </location>
</feature>
<keyword evidence="2" id="KW-0472">Membrane</keyword>
<organism evidence="3 4">
    <name type="scientific">Symbiodinium pilosum</name>
    <name type="common">Dinoflagellate</name>
    <dbReference type="NCBI Taxonomy" id="2952"/>
    <lineage>
        <taxon>Eukaryota</taxon>
        <taxon>Sar</taxon>
        <taxon>Alveolata</taxon>
        <taxon>Dinophyceae</taxon>
        <taxon>Suessiales</taxon>
        <taxon>Symbiodiniaceae</taxon>
        <taxon>Symbiodinium</taxon>
    </lineage>
</organism>
<feature type="non-terminal residue" evidence="3">
    <location>
        <position position="1"/>
    </location>
</feature>
<keyword evidence="4" id="KW-1185">Reference proteome</keyword>
<comment type="caution">
    <text evidence="3">The sequence shown here is derived from an EMBL/GenBank/DDBJ whole genome shotgun (WGS) entry which is preliminary data.</text>
</comment>
<feature type="compositionally biased region" description="Polar residues" evidence="1">
    <location>
        <begin position="333"/>
        <end position="350"/>
    </location>
</feature>
<dbReference type="Proteomes" id="UP000649617">
    <property type="component" value="Unassembled WGS sequence"/>
</dbReference>
<dbReference type="OrthoDB" id="437257at2759"/>
<reference evidence="3" key="1">
    <citation type="submission" date="2021-02" db="EMBL/GenBank/DDBJ databases">
        <authorList>
            <person name="Dougan E. K."/>
            <person name="Rhodes N."/>
            <person name="Thang M."/>
            <person name="Chan C."/>
        </authorList>
    </citation>
    <scope>NUCLEOTIDE SEQUENCE</scope>
</reference>
<protein>
    <submittedName>
        <fullName evidence="3">Uncharacterized protein</fullName>
    </submittedName>
</protein>
<gene>
    <name evidence="3" type="ORF">SPIL2461_LOCUS14271</name>
</gene>
<feature type="region of interest" description="Disordered" evidence="1">
    <location>
        <begin position="305"/>
        <end position="359"/>
    </location>
</feature>
<evidence type="ECO:0000313" key="4">
    <source>
        <dbReference type="Proteomes" id="UP000649617"/>
    </source>
</evidence>